<protein>
    <recommendedName>
        <fullName evidence="4">Reverse transcriptase domain-containing protein</fullName>
    </recommendedName>
</protein>
<proteinExistence type="predicted"/>
<dbReference type="EMBL" id="BQNB010011794">
    <property type="protein sequence ID" value="GJS95235.1"/>
    <property type="molecule type" value="Genomic_DNA"/>
</dbReference>
<evidence type="ECO:0008006" key="4">
    <source>
        <dbReference type="Google" id="ProtNLM"/>
    </source>
</evidence>
<reference evidence="2" key="2">
    <citation type="submission" date="2022-01" db="EMBL/GenBank/DDBJ databases">
        <authorList>
            <person name="Yamashiro T."/>
            <person name="Shiraishi A."/>
            <person name="Satake H."/>
            <person name="Nakayama K."/>
        </authorList>
    </citation>
    <scope>NUCLEOTIDE SEQUENCE</scope>
</reference>
<feature type="region of interest" description="Disordered" evidence="1">
    <location>
        <begin position="156"/>
        <end position="218"/>
    </location>
</feature>
<organism evidence="2 3">
    <name type="scientific">Tanacetum coccineum</name>
    <dbReference type="NCBI Taxonomy" id="301880"/>
    <lineage>
        <taxon>Eukaryota</taxon>
        <taxon>Viridiplantae</taxon>
        <taxon>Streptophyta</taxon>
        <taxon>Embryophyta</taxon>
        <taxon>Tracheophyta</taxon>
        <taxon>Spermatophyta</taxon>
        <taxon>Magnoliopsida</taxon>
        <taxon>eudicotyledons</taxon>
        <taxon>Gunneridae</taxon>
        <taxon>Pentapetalae</taxon>
        <taxon>asterids</taxon>
        <taxon>campanulids</taxon>
        <taxon>Asterales</taxon>
        <taxon>Asteraceae</taxon>
        <taxon>Asteroideae</taxon>
        <taxon>Anthemideae</taxon>
        <taxon>Anthemidinae</taxon>
        <taxon>Tanacetum</taxon>
    </lineage>
</organism>
<keyword evidence="3" id="KW-1185">Reference proteome</keyword>
<evidence type="ECO:0000313" key="2">
    <source>
        <dbReference type="EMBL" id="GJS95235.1"/>
    </source>
</evidence>
<sequence length="236" mass="26758">MINEGVTAALAARDATRTGDNRYAILHNGCQRDLCSCSRNAPTRNFLKCQPLNFKGTEGVVGLTQWFKKMESVYSINNCTVACQVNLLHVPCNPEARGTTRISNQTRDKTLEELMAARKWANRRLIRRALNPVSKWSPPNVNTRANQRACFECGKDEKQKGAKTAQKPQQEAWKKTKNKRRSEKSPKIKPDHPTPERKGQSLNKVKRTKLTSIKDSRALFGSSKIKTKVCQEEKLY</sequence>
<reference evidence="2" key="1">
    <citation type="journal article" date="2022" name="Int. J. Mol. Sci.">
        <title>Draft Genome of Tanacetum Coccineum: Genomic Comparison of Closely Related Tanacetum-Family Plants.</title>
        <authorList>
            <person name="Yamashiro T."/>
            <person name="Shiraishi A."/>
            <person name="Nakayama K."/>
            <person name="Satake H."/>
        </authorList>
    </citation>
    <scope>NUCLEOTIDE SEQUENCE</scope>
</reference>
<gene>
    <name evidence="2" type="ORF">Tco_0802203</name>
</gene>
<evidence type="ECO:0000313" key="3">
    <source>
        <dbReference type="Proteomes" id="UP001151760"/>
    </source>
</evidence>
<comment type="caution">
    <text evidence="2">The sequence shown here is derived from an EMBL/GenBank/DDBJ whole genome shotgun (WGS) entry which is preliminary data.</text>
</comment>
<name>A0ABQ4ZY51_9ASTR</name>
<dbReference type="Proteomes" id="UP001151760">
    <property type="component" value="Unassembled WGS sequence"/>
</dbReference>
<evidence type="ECO:0000256" key="1">
    <source>
        <dbReference type="SAM" id="MobiDB-lite"/>
    </source>
</evidence>
<accession>A0ABQ4ZY51</accession>
<feature type="compositionally biased region" description="Basic and acidic residues" evidence="1">
    <location>
        <begin position="183"/>
        <end position="199"/>
    </location>
</feature>